<evidence type="ECO:0000256" key="12">
    <source>
        <dbReference type="ARBA" id="ARBA00023224"/>
    </source>
</evidence>
<evidence type="ECO:0000256" key="14">
    <source>
        <dbReference type="RuleBase" id="RU201114"/>
    </source>
</evidence>
<dbReference type="PRINTS" id="PR00237">
    <property type="entry name" value="GPCRRHODOPSN"/>
</dbReference>
<evidence type="ECO:0000256" key="4">
    <source>
        <dbReference type="ARBA" id="ARBA00022692"/>
    </source>
</evidence>
<feature type="region of interest" description="Disordered" evidence="15">
    <location>
        <begin position="561"/>
        <end position="590"/>
    </location>
</feature>
<feature type="domain" description="G-protein coupled receptors family 1 profile" evidence="16">
    <location>
        <begin position="29"/>
        <end position="282"/>
    </location>
</feature>
<dbReference type="PRINTS" id="PR00424">
    <property type="entry name" value="ADENOSINER"/>
</dbReference>
<dbReference type="PROSITE" id="PS50262">
    <property type="entry name" value="G_PROTEIN_RECEP_F1_2"/>
    <property type="match status" value="1"/>
</dbReference>
<organism evidence="18 19">
    <name type="scientific">Ursus maritimus</name>
    <name type="common">Polar bear</name>
    <name type="synonym">Thalarctos maritimus</name>
    <dbReference type="NCBI Taxonomy" id="29073"/>
    <lineage>
        <taxon>Eukaryota</taxon>
        <taxon>Metazoa</taxon>
        <taxon>Chordata</taxon>
        <taxon>Craniata</taxon>
        <taxon>Vertebrata</taxon>
        <taxon>Euteleostomi</taxon>
        <taxon>Mammalia</taxon>
        <taxon>Eutheria</taxon>
        <taxon>Laurasiatheria</taxon>
        <taxon>Carnivora</taxon>
        <taxon>Caniformia</taxon>
        <taxon>Ursidae</taxon>
        <taxon>Ursus</taxon>
    </lineage>
</organism>
<evidence type="ECO:0000313" key="19">
    <source>
        <dbReference type="RefSeq" id="XP_040482656.1"/>
    </source>
</evidence>
<evidence type="ECO:0000256" key="13">
    <source>
        <dbReference type="ARBA" id="ARBA00023288"/>
    </source>
</evidence>
<gene>
    <name evidence="19" type="primary">LOC103675216</name>
</gene>
<dbReference type="FunFam" id="1.20.1070.10:FF:000061">
    <property type="entry name" value="Adenosine receptor A2"/>
    <property type="match status" value="1"/>
</dbReference>
<dbReference type="InterPro" id="IPR007110">
    <property type="entry name" value="Ig-like_dom"/>
</dbReference>
<dbReference type="Proteomes" id="UP000261680">
    <property type="component" value="Unplaced"/>
</dbReference>
<evidence type="ECO:0000256" key="5">
    <source>
        <dbReference type="ARBA" id="ARBA00022989"/>
    </source>
</evidence>
<comment type="subcellular location">
    <subcellularLocation>
        <location evidence="1 14">Cell membrane</location>
        <topology evidence="1 14">Multi-pass membrane protein</topology>
    </subcellularLocation>
</comment>
<dbReference type="CDD" id="cd15070">
    <property type="entry name" value="7tmA_Adenosine_R_A3"/>
    <property type="match status" value="1"/>
</dbReference>
<dbReference type="Pfam" id="PF00001">
    <property type="entry name" value="7tm_1"/>
    <property type="match status" value="1"/>
</dbReference>
<evidence type="ECO:0000256" key="9">
    <source>
        <dbReference type="ARBA" id="ARBA00023157"/>
    </source>
</evidence>
<dbReference type="GeneID" id="103675216"/>
<feature type="transmembrane region" description="Helical" evidence="14">
    <location>
        <begin position="262"/>
        <end position="284"/>
    </location>
</feature>
<evidence type="ECO:0000313" key="18">
    <source>
        <dbReference type="Proteomes" id="UP000261680"/>
    </source>
</evidence>
<accession>A0A8M1FH04</accession>
<feature type="transmembrane region" description="Helical" evidence="14">
    <location>
        <begin position="232"/>
        <end position="256"/>
    </location>
</feature>
<evidence type="ECO:0000256" key="7">
    <source>
        <dbReference type="ARBA" id="ARBA00023136"/>
    </source>
</evidence>
<dbReference type="InterPro" id="IPR013783">
    <property type="entry name" value="Ig-like_fold"/>
</dbReference>
<feature type="domain" description="Ig-like" evidence="17">
    <location>
        <begin position="386"/>
        <end position="497"/>
    </location>
</feature>
<evidence type="ECO:0000259" key="17">
    <source>
        <dbReference type="PROSITE" id="PS50835"/>
    </source>
</evidence>
<evidence type="ECO:0000256" key="8">
    <source>
        <dbReference type="ARBA" id="ARBA00023139"/>
    </source>
</evidence>
<keyword evidence="13" id="KW-0449">Lipoprotein</keyword>
<keyword evidence="12 14" id="KW-0807">Transducer</keyword>
<feature type="transmembrane region" description="Helical" evidence="14">
    <location>
        <begin position="15"/>
        <end position="37"/>
    </location>
</feature>
<keyword evidence="9 14" id="KW-1015">Disulfide bond</keyword>
<dbReference type="PANTHER" id="PTHR24246:SF2">
    <property type="entry name" value="ADENOSINE RECEPTOR A3"/>
    <property type="match status" value="1"/>
</dbReference>
<dbReference type="PROSITE" id="PS00237">
    <property type="entry name" value="G_PROTEIN_RECEP_F1_1"/>
    <property type="match status" value="1"/>
</dbReference>
<keyword evidence="10 14" id="KW-0675">Receptor</keyword>
<dbReference type="GO" id="GO:0005886">
    <property type="term" value="C:plasma membrane"/>
    <property type="evidence" value="ECO:0007669"/>
    <property type="project" value="UniProtKB-SubCell"/>
</dbReference>
<dbReference type="RefSeq" id="XP_040482656.1">
    <property type="nucleotide sequence ID" value="XM_040626722.1"/>
</dbReference>
<dbReference type="InterPro" id="IPR000276">
    <property type="entry name" value="GPCR_Rhodpsn"/>
</dbReference>
<sequence length="590" mass="66434">MAVNSTALLLANVTYITVEILIGLCAIVGNVLVIWVVKLNPSLQTTTFYFIVSLALADIAVGVLVMPLAIVISLGITIHFYNCLFMTCLLLIFTHASIMSLLAIAVDRYLRVKLTVRYRRVTTQRRIWLALGLCWLVSFLVGLTPMFGWNMKLTSEHHRNVTFLSCQFRSVMRMDYMVYFSFFTWILIPLIVMCAIYLDIFYVIRNKLNQNFPGSKDTGAFYGREFKTAKSLFLVLFLFALSWLPLSIINCVTYFHGEVPQIFLYVGILLSHANSMMNPIVYAYKIKKFKETYLLILKTCVVCQSSDSLDPSTDQTSEYFLSHSQGGHGVHDFLTTQFPEMLFRAEPDSLCSQPCAASRSVRTVSFLRAPQWLRGARGRGSARSKPRALQAPPGSDAMVVDEKVKASSALATASATCSYSAHCKDHPKYWCRGYFRDYCTVIAVMPNSTDRVALRDTGRQLIVTVSCLTKEDAGWYCCGVRRAFARDDMDSTELVVTDHRGGLARDFWSGKDLSGNETRSCRASRVVHKADRSRVSILVICILITGLGIISIISHLSKRRRSQRHRRSDKSLKPSACVLTPQKMAQPEQM</sequence>
<dbReference type="GO" id="GO:0001609">
    <property type="term" value="F:G protein-coupled adenosine receptor activity"/>
    <property type="evidence" value="ECO:0007669"/>
    <property type="project" value="UniProtKB-UniRule"/>
</dbReference>
<dbReference type="PROSITE" id="PS50835">
    <property type="entry name" value="IG_LIKE"/>
    <property type="match status" value="1"/>
</dbReference>
<keyword evidence="18" id="KW-1185">Reference proteome</keyword>
<keyword evidence="8" id="KW-0564">Palmitate</keyword>
<evidence type="ECO:0000259" key="16">
    <source>
        <dbReference type="PROSITE" id="PS50262"/>
    </source>
</evidence>
<keyword evidence="4 14" id="KW-0812">Transmembrane</keyword>
<protein>
    <recommendedName>
        <fullName evidence="2 14">Adenosine receptor A3</fullName>
    </recommendedName>
</protein>
<dbReference type="InterPro" id="IPR001634">
    <property type="entry name" value="Adenosn_rcpt"/>
</dbReference>
<keyword evidence="11 14" id="KW-0325">Glycoprotein</keyword>
<keyword evidence="3 14" id="KW-1003">Cell membrane</keyword>
<evidence type="ECO:0000256" key="11">
    <source>
        <dbReference type="ARBA" id="ARBA00023180"/>
    </source>
</evidence>
<evidence type="ECO:0000256" key="2">
    <source>
        <dbReference type="ARBA" id="ARBA00021738"/>
    </source>
</evidence>
<dbReference type="SUPFAM" id="SSF48726">
    <property type="entry name" value="Immunoglobulin"/>
    <property type="match status" value="1"/>
</dbReference>
<feature type="transmembrane region" description="Helical" evidence="14">
    <location>
        <begin position="178"/>
        <end position="204"/>
    </location>
</feature>
<dbReference type="KEGG" id="umr:103675216"/>
<reference evidence="19" key="1">
    <citation type="submission" date="2025-08" db="UniProtKB">
        <authorList>
            <consortium name="RefSeq"/>
        </authorList>
    </citation>
    <scope>IDENTIFICATION</scope>
    <source>
        <tissue evidence="19">Whole blood</tissue>
    </source>
</reference>
<comment type="function">
    <text evidence="14">Receptor for adenosine. The activity of this receptor is mediated by G proteins which inhibit adenylyl cyclase.</text>
</comment>
<name>A0A8M1FH04_URSMA</name>
<keyword evidence="5 14" id="KW-1133">Transmembrane helix</keyword>
<evidence type="ECO:0000256" key="15">
    <source>
        <dbReference type="SAM" id="MobiDB-lite"/>
    </source>
</evidence>
<dbReference type="Gene3D" id="1.20.1070.10">
    <property type="entry name" value="Rhodopsin 7-helix transmembrane proteins"/>
    <property type="match status" value="1"/>
</dbReference>
<feature type="transmembrane region" description="Helical" evidence="14">
    <location>
        <begin position="535"/>
        <end position="556"/>
    </location>
</feature>
<feature type="transmembrane region" description="Helical" evidence="14">
    <location>
        <begin position="127"/>
        <end position="149"/>
    </location>
</feature>
<evidence type="ECO:0000256" key="6">
    <source>
        <dbReference type="ARBA" id="ARBA00023040"/>
    </source>
</evidence>
<dbReference type="InterPro" id="IPR000466">
    <property type="entry name" value="Adeno_A3_rcpt"/>
</dbReference>
<dbReference type="GO" id="GO:0045202">
    <property type="term" value="C:synapse"/>
    <property type="evidence" value="ECO:0007669"/>
    <property type="project" value="TreeGrafter"/>
</dbReference>
<proteinExistence type="inferred from homology"/>
<feature type="transmembrane region" description="Helical" evidence="14">
    <location>
        <begin position="84"/>
        <end position="106"/>
    </location>
</feature>
<dbReference type="SMART" id="SM01381">
    <property type="entry name" value="7TM_GPCR_Srsx"/>
    <property type="match status" value="1"/>
</dbReference>
<dbReference type="GO" id="GO:0030425">
    <property type="term" value="C:dendrite"/>
    <property type="evidence" value="ECO:0007669"/>
    <property type="project" value="TreeGrafter"/>
</dbReference>
<feature type="transmembrane region" description="Helical" evidence="14">
    <location>
        <begin position="49"/>
        <end position="78"/>
    </location>
</feature>
<dbReference type="SUPFAM" id="SSF81321">
    <property type="entry name" value="Family A G protein-coupled receptor-like"/>
    <property type="match status" value="1"/>
</dbReference>
<dbReference type="OrthoDB" id="284782at2759"/>
<dbReference type="InterPro" id="IPR036179">
    <property type="entry name" value="Ig-like_dom_sf"/>
</dbReference>
<dbReference type="AlphaFoldDB" id="A0A8M1FH04"/>
<dbReference type="PANTHER" id="PTHR24246">
    <property type="entry name" value="OLFACTORY RECEPTOR AND ADENOSINE RECEPTOR"/>
    <property type="match status" value="1"/>
</dbReference>
<dbReference type="Gene3D" id="2.60.40.10">
    <property type="entry name" value="Immunoglobulins"/>
    <property type="match status" value="1"/>
</dbReference>
<keyword evidence="7 14" id="KW-0472">Membrane</keyword>
<evidence type="ECO:0000256" key="10">
    <source>
        <dbReference type="ARBA" id="ARBA00023170"/>
    </source>
</evidence>
<evidence type="ECO:0000256" key="3">
    <source>
        <dbReference type="ARBA" id="ARBA00022475"/>
    </source>
</evidence>
<comment type="similarity">
    <text evidence="14">Belongs to the G-protein coupled receptor 1 family.</text>
</comment>
<evidence type="ECO:0000256" key="1">
    <source>
        <dbReference type="ARBA" id="ARBA00004651"/>
    </source>
</evidence>
<dbReference type="PRINTS" id="PR00555">
    <property type="entry name" value="ADENOSINEA3R"/>
</dbReference>
<keyword evidence="6 14" id="KW-0297">G-protein coupled receptor</keyword>
<dbReference type="InterPro" id="IPR017452">
    <property type="entry name" value="GPCR_Rhodpsn_7TM"/>
</dbReference>